<evidence type="ECO:0000256" key="1">
    <source>
        <dbReference type="ARBA" id="ARBA00004123"/>
    </source>
</evidence>
<proteinExistence type="inferred from homology"/>
<evidence type="ECO:0000259" key="11">
    <source>
        <dbReference type="Pfam" id="PF01833"/>
    </source>
</evidence>
<dbReference type="Pfam" id="PF12796">
    <property type="entry name" value="Ank_2"/>
    <property type="match status" value="1"/>
</dbReference>
<dbReference type="InterPro" id="IPR036770">
    <property type="entry name" value="Ankyrin_rpt-contain_sf"/>
</dbReference>
<dbReference type="FunFam" id="2.60.40.10:FF:000089">
    <property type="entry name" value="calmodulin-binding transcription activator 2 isoform X1"/>
    <property type="match status" value="1"/>
</dbReference>
<feature type="region of interest" description="Disordered" evidence="10">
    <location>
        <begin position="1075"/>
        <end position="1102"/>
    </location>
</feature>
<evidence type="ECO:0000256" key="9">
    <source>
        <dbReference type="ARBA" id="ARBA00029480"/>
    </source>
</evidence>
<dbReference type="InterPro" id="IPR002909">
    <property type="entry name" value="IPT_dom"/>
</dbReference>
<dbReference type="SMART" id="SM00015">
    <property type="entry name" value="IQ"/>
    <property type="match status" value="3"/>
</dbReference>
<evidence type="ECO:0000256" key="8">
    <source>
        <dbReference type="ARBA" id="ARBA00023242"/>
    </source>
</evidence>
<keyword evidence="6" id="KW-0010">Activator</keyword>
<dbReference type="GO" id="GO:0005634">
    <property type="term" value="C:nucleus"/>
    <property type="evidence" value="ECO:0007669"/>
    <property type="project" value="UniProtKB-SubCell"/>
</dbReference>
<dbReference type="PANTHER" id="PTHR23335:SF1">
    <property type="entry name" value="CALMODULIN-BINDING TRANSCRIPTION ACTIVATOR, ISOFORM F"/>
    <property type="match status" value="1"/>
</dbReference>
<comment type="similarity">
    <text evidence="2">Belongs to the CAMTA family.</text>
</comment>
<feature type="region of interest" description="Disordered" evidence="10">
    <location>
        <begin position="125"/>
        <end position="235"/>
    </location>
</feature>
<feature type="region of interest" description="Disordered" evidence="10">
    <location>
        <begin position="295"/>
        <end position="320"/>
    </location>
</feature>
<feature type="compositionally biased region" description="Basic residues" evidence="10">
    <location>
        <begin position="1230"/>
        <end position="1239"/>
    </location>
</feature>
<feature type="compositionally biased region" description="Low complexity" evidence="10">
    <location>
        <begin position="125"/>
        <end position="136"/>
    </location>
</feature>
<keyword evidence="3" id="KW-0677">Repeat</keyword>
<reference evidence="12 13" key="1">
    <citation type="journal article" date="2019" name="PLoS Biol.">
        <title>Sex chromosomes control vertical transmission of feminizing Wolbachia symbionts in an isopod.</title>
        <authorList>
            <person name="Becking T."/>
            <person name="Chebbi M.A."/>
            <person name="Giraud I."/>
            <person name="Moumen B."/>
            <person name="Laverre T."/>
            <person name="Caubet Y."/>
            <person name="Peccoud J."/>
            <person name="Gilbert C."/>
            <person name="Cordaux R."/>
        </authorList>
    </citation>
    <scope>NUCLEOTIDE SEQUENCE [LARGE SCALE GENOMIC DNA]</scope>
    <source>
        <strain evidence="12">ANa2</strain>
        <tissue evidence="12">Whole body excluding digestive tract and cuticle</tissue>
    </source>
</reference>
<feature type="domain" description="IPT/TIG" evidence="11">
    <location>
        <begin position="505"/>
        <end position="585"/>
    </location>
</feature>
<keyword evidence="8" id="KW-0539">Nucleus</keyword>
<dbReference type="Gene3D" id="2.60.40.10">
    <property type="entry name" value="Immunoglobulins"/>
    <property type="match status" value="1"/>
</dbReference>
<keyword evidence="5" id="KW-0040">ANK repeat</keyword>
<dbReference type="FunFam" id="1.20.5.190:FF:000065">
    <property type="entry name" value="Calmodulin-binding transcription activator (Camta), drome"/>
    <property type="match status" value="1"/>
</dbReference>
<feature type="compositionally biased region" description="Basic and acidic residues" evidence="10">
    <location>
        <begin position="1324"/>
        <end position="1337"/>
    </location>
</feature>
<dbReference type="InterPro" id="IPR000048">
    <property type="entry name" value="IQ_motif_EF-hand-BS"/>
</dbReference>
<dbReference type="InterPro" id="IPR027417">
    <property type="entry name" value="P-loop_NTPase"/>
</dbReference>
<dbReference type="Gene3D" id="1.20.5.190">
    <property type="match status" value="1"/>
</dbReference>
<dbReference type="InterPro" id="IPR014756">
    <property type="entry name" value="Ig_E-set"/>
</dbReference>
<comment type="subcellular location">
    <subcellularLocation>
        <location evidence="1">Nucleus</location>
    </subcellularLocation>
</comment>
<dbReference type="Pfam" id="PF01833">
    <property type="entry name" value="TIG"/>
    <property type="match status" value="1"/>
</dbReference>
<keyword evidence="4" id="KW-0805">Transcription regulation</keyword>
<evidence type="ECO:0000256" key="6">
    <source>
        <dbReference type="ARBA" id="ARBA00023159"/>
    </source>
</evidence>
<feature type="compositionally biased region" description="Low complexity" evidence="10">
    <location>
        <begin position="157"/>
        <end position="171"/>
    </location>
</feature>
<feature type="compositionally biased region" description="Low complexity" evidence="10">
    <location>
        <begin position="466"/>
        <end position="486"/>
    </location>
</feature>
<name>A0A5N5TJE0_9CRUS</name>
<feature type="region of interest" description="Disordered" evidence="10">
    <location>
        <begin position="813"/>
        <end position="833"/>
    </location>
</feature>
<evidence type="ECO:0000313" key="12">
    <source>
        <dbReference type="EMBL" id="KAB7505930.1"/>
    </source>
</evidence>
<evidence type="ECO:0000256" key="3">
    <source>
        <dbReference type="ARBA" id="ARBA00022737"/>
    </source>
</evidence>
<dbReference type="SUPFAM" id="SSF81296">
    <property type="entry name" value="E set domains"/>
    <property type="match status" value="1"/>
</dbReference>
<evidence type="ECO:0000256" key="2">
    <source>
        <dbReference type="ARBA" id="ARBA00008267"/>
    </source>
</evidence>
<feature type="region of interest" description="Disordered" evidence="10">
    <location>
        <begin position="1204"/>
        <end position="1337"/>
    </location>
</feature>
<gene>
    <name evidence="12" type="primary">Camta1</name>
    <name evidence="12" type="ORF">Anas_01125</name>
</gene>
<feature type="region of interest" description="Disordered" evidence="10">
    <location>
        <begin position="865"/>
        <end position="885"/>
    </location>
</feature>
<feature type="region of interest" description="Disordered" evidence="10">
    <location>
        <begin position="962"/>
        <end position="996"/>
    </location>
</feature>
<feature type="compositionally biased region" description="Basic residues" evidence="10">
    <location>
        <begin position="296"/>
        <end position="311"/>
    </location>
</feature>
<feature type="compositionally biased region" description="Basic and acidic residues" evidence="10">
    <location>
        <begin position="1253"/>
        <end position="1266"/>
    </location>
</feature>
<evidence type="ECO:0000256" key="10">
    <source>
        <dbReference type="SAM" id="MobiDB-lite"/>
    </source>
</evidence>
<dbReference type="PROSITE" id="PS50096">
    <property type="entry name" value="IQ"/>
    <property type="match status" value="2"/>
</dbReference>
<dbReference type="InterPro" id="IPR002110">
    <property type="entry name" value="Ankyrin_rpt"/>
</dbReference>
<accession>A0A5N5TJE0</accession>
<feature type="region of interest" description="Disordered" evidence="10">
    <location>
        <begin position="403"/>
        <end position="434"/>
    </location>
</feature>
<feature type="compositionally biased region" description="Basic residues" evidence="10">
    <location>
        <begin position="172"/>
        <end position="184"/>
    </location>
</feature>
<evidence type="ECO:0000256" key="4">
    <source>
        <dbReference type="ARBA" id="ARBA00023015"/>
    </source>
</evidence>
<comment type="subunit">
    <text evidence="9">May interact with calmodulin.</text>
</comment>
<dbReference type="GO" id="GO:0006357">
    <property type="term" value="P:regulation of transcription by RNA polymerase II"/>
    <property type="evidence" value="ECO:0007669"/>
    <property type="project" value="TreeGrafter"/>
</dbReference>
<keyword evidence="7" id="KW-0804">Transcription</keyword>
<dbReference type="OrthoDB" id="407555at2759"/>
<dbReference type="Proteomes" id="UP000326759">
    <property type="component" value="Unassembled WGS sequence"/>
</dbReference>
<dbReference type="GO" id="GO:0003712">
    <property type="term" value="F:transcription coregulator activity"/>
    <property type="evidence" value="ECO:0007669"/>
    <property type="project" value="TreeGrafter"/>
</dbReference>
<evidence type="ECO:0000256" key="5">
    <source>
        <dbReference type="ARBA" id="ARBA00023043"/>
    </source>
</evidence>
<keyword evidence="13" id="KW-1185">Reference proteome</keyword>
<sequence length="1337" mass="148377">MNETENMKIENVSDGRKLLHFDFSDRKGHARIFIHITVFSEEEPDINNEIEISENASSCLLTNVTAETVEAIVGQLMEKQRVARAAAASASKASIECACGTGVGGEHSKHCTHHPLRRLTIAKLPQQSQPQQQQQQQHHHPNHPVQTAPTHHHQNNHHQQQQQQQQQQQPQHTHHPHSHPHHSHHPDAASAAPAARKTLMAHPTSSDHDLNQGGGGLLILNSGSHTGGHGHSQHPLAAPFTLTSYFGQPHVVTSTANGGRLPHAHVLHSLHHQQHPHSVHSVHHQQPMQIQYPHHQQQHNHHSNNQHHHHSTVLVKRESKEDAVESLRLDVTNGNLTMDSGTFASLVSSLEASESQNKGGQRESSLVGDSGSIKAELAADMSIVKEELFVDTLTLSPEDIQKTLSANLPPHNPIPKSPHSADDNPMDFIDSNMPSAEDDVLANLDAFDMLSDFPDLEHYDTSPPDNLNSNHSNSSASSSTNVSGKSVTNQSQQTLRIDYRENSSNISDYSPEWAYPEGGVKVLVTGPWYSSTSPYTVLFDGVPTPTTLVQAGVLRCYCPAHEAGLVTLQVACDGFVISNSVIFEYKKPPVDANSVKEEEGVQEQDEHLLKFTLLQRLESIETRVQTQSDSNGQDSSTAYENDLMLHKSSYFQDRVVLRCQRLSRLPWLSGANSLASLPPTKESPLRKGQTILHLAARLGYTRLIVCLLRWREENASLALELEVDALRKDGKGRTPLSWACLEGHKDSALILYRWNPQVIKSTDNQGMTPLKLAEINGHDNLLEELTHREEENHKSSSQCSSLSQLRKSSSSSHVSSSFSSSSSSSHSLNSASNDLSVTSVTSDGFLRPSPRRSDLRKHRHLSVDFPIGGETDIGRGGNSSPALSWSEGLKRGRIIKRPSVDSGINLVSVDSFKRASLDSGLDILQKHSRNVSCCQTPLEDSSPLEDTSDDVNFPLHFDYFRGNGEKAPKDSEPEEELRQSFEGGSDSTAADMSASDDSRVFTLAEQIIAAIPERIKGDEEDVTDLLSPCLTEPPSTDLSMEVILDESPDSNAEFNFEFSDIMSYRYMDVSTPSSSLSPASSTCLPSPASFPLDSPSPPPTTADFSEFFQASTRDFSKDFSNLTLSDQEQRELYEAAKIIQKAYRLYKGRKRQQAEKDKERQAAVLIQNYYRRYKQYAYFRQMSKAATLIQTQFRSYCETKRFKKSQETANKYNLRSSREGTPVPNLKRSYSQRRQHQAARKIQQFMRQTKQKLQRERAQAAEREKSGQGSAPHPIGPPNLGARRAPSPVLPHSLPLRGVPGVHSSELSRRVTDPLLSATAHLPHRTEEEKTGEFESL</sequence>
<dbReference type="InterPro" id="IPR013783">
    <property type="entry name" value="Ig-like_fold"/>
</dbReference>
<dbReference type="SUPFAM" id="SSF52540">
    <property type="entry name" value="P-loop containing nucleoside triphosphate hydrolases"/>
    <property type="match status" value="1"/>
</dbReference>
<feature type="compositionally biased region" description="Basic and acidic residues" evidence="10">
    <location>
        <begin position="963"/>
        <end position="979"/>
    </location>
</feature>
<protein>
    <submittedName>
        <fullName evidence="12">Calmodulin-binding transcription activator 1</fullName>
    </submittedName>
</protein>
<evidence type="ECO:0000313" key="13">
    <source>
        <dbReference type="Proteomes" id="UP000326759"/>
    </source>
</evidence>
<organism evidence="12 13">
    <name type="scientific">Armadillidium nasatum</name>
    <dbReference type="NCBI Taxonomy" id="96803"/>
    <lineage>
        <taxon>Eukaryota</taxon>
        <taxon>Metazoa</taxon>
        <taxon>Ecdysozoa</taxon>
        <taxon>Arthropoda</taxon>
        <taxon>Crustacea</taxon>
        <taxon>Multicrustacea</taxon>
        <taxon>Malacostraca</taxon>
        <taxon>Eumalacostraca</taxon>
        <taxon>Peracarida</taxon>
        <taxon>Isopoda</taxon>
        <taxon>Oniscidea</taxon>
        <taxon>Crinocheta</taxon>
        <taxon>Armadillidiidae</taxon>
        <taxon>Armadillidium</taxon>
    </lineage>
</organism>
<comment type="caution">
    <text evidence="12">The sequence shown here is derived from an EMBL/GenBank/DDBJ whole genome shotgun (WGS) entry which is preliminary data.</text>
</comment>
<feature type="compositionally biased region" description="Low complexity" evidence="10">
    <location>
        <begin position="985"/>
        <end position="995"/>
    </location>
</feature>
<dbReference type="GO" id="GO:0003690">
    <property type="term" value="F:double-stranded DNA binding"/>
    <property type="evidence" value="ECO:0007669"/>
    <property type="project" value="TreeGrafter"/>
</dbReference>
<dbReference type="PANTHER" id="PTHR23335">
    <property type="entry name" value="CALMODULIN-BINDING TRANSCRIPTION ACTIVATOR CAMTA"/>
    <property type="match status" value="1"/>
</dbReference>
<feature type="compositionally biased region" description="Low complexity" evidence="10">
    <location>
        <begin position="1075"/>
        <end position="1089"/>
    </location>
</feature>
<dbReference type="CDD" id="cd23767">
    <property type="entry name" value="IQCD"/>
    <property type="match status" value="2"/>
</dbReference>
<evidence type="ECO:0000256" key="7">
    <source>
        <dbReference type="ARBA" id="ARBA00023163"/>
    </source>
</evidence>
<dbReference type="EMBL" id="SEYY01001055">
    <property type="protein sequence ID" value="KAB7505930.1"/>
    <property type="molecule type" value="Genomic_DNA"/>
</dbReference>
<feature type="region of interest" description="Disordered" evidence="10">
    <location>
        <begin position="455"/>
        <end position="502"/>
    </location>
</feature>
<dbReference type="SUPFAM" id="SSF48403">
    <property type="entry name" value="Ankyrin repeat"/>
    <property type="match status" value="1"/>
</dbReference>
<dbReference type="Gene3D" id="1.25.40.20">
    <property type="entry name" value="Ankyrin repeat-containing domain"/>
    <property type="match status" value="1"/>
</dbReference>